<dbReference type="Pfam" id="PF03235">
    <property type="entry name" value="GmrSD_N"/>
    <property type="match status" value="1"/>
</dbReference>
<dbReference type="AlphaFoldDB" id="A0A1H8RFP0"/>
<dbReference type="PANTHER" id="PTHR35149">
    <property type="entry name" value="SLL5132 PROTEIN"/>
    <property type="match status" value="1"/>
</dbReference>
<accession>A0A1H8RFP0</accession>
<dbReference type="Pfam" id="PF07510">
    <property type="entry name" value="GmrSD_C"/>
    <property type="match status" value="1"/>
</dbReference>
<sequence length="602" mass="70953">MSRLLYSVEDVFSSSGYLQSQDKKYYNIPLYQRGYKWEPRHIEKLLDDIDNFESEDGKFYCLQNITLVPNGKHFNVVDGQQRLTTLTLILSYLSARGIVYNKVRFPENSIRKETNKFLNAMVTVEGVQFPELSWDEFIREYEDYDHQDIGHLYRGYQAVVGWFKKYTVLRAGSETKFLDKLLNDVKFIINKVESTDSEEKIFGNLNSKRVPLDGADLIRAMLITRVAHEEGKKESDIKNIVRVNERRVKIGWELDQINQWWSKTEVIAYFSSFKSAKSAEAGAGNKLFNDDLYPINLLYLLFAEKRGKKELTLELIEENNNDALGLYKELLKLHYTLQDWFAHKKIYHFLGYLFNHLPKRDWNFVDAWKLWDETDSRKEFIGELKNKIRESISIEDALVDFNDEETDWYKDRPEILVRSLILMDIIHSLKEDRENLPVVAFTKSNNDIEHIFPQTPEKVAAKKDFIDFLNKNVVRHGEIPFDLSNFDKNKNNEDYQELVDEFIDDHVASIRTNSIGNLVLLYSSLNRSIKNSTYSVKRGRIIQYFQEGHFIQPHTFQVFIRYFNDKNDQNFDVKHWTNNDIAANANFISHKINAFFTQLDEL</sequence>
<dbReference type="InterPro" id="IPR011089">
    <property type="entry name" value="GmrSD_C"/>
</dbReference>
<gene>
    <name evidence="3" type="ORF">SAMN05192574_110131</name>
</gene>
<feature type="domain" description="GmrSD restriction endonucleases C-terminal" evidence="2">
    <location>
        <begin position="401"/>
        <end position="586"/>
    </location>
</feature>
<proteinExistence type="predicted"/>
<organism evidence="3 4">
    <name type="scientific">Mucilaginibacter gossypiicola</name>
    <dbReference type="NCBI Taxonomy" id="551995"/>
    <lineage>
        <taxon>Bacteria</taxon>
        <taxon>Pseudomonadati</taxon>
        <taxon>Bacteroidota</taxon>
        <taxon>Sphingobacteriia</taxon>
        <taxon>Sphingobacteriales</taxon>
        <taxon>Sphingobacteriaceae</taxon>
        <taxon>Mucilaginibacter</taxon>
    </lineage>
</organism>
<evidence type="ECO:0000259" key="2">
    <source>
        <dbReference type="Pfam" id="PF07510"/>
    </source>
</evidence>
<feature type="domain" description="GmrSD restriction endonucleases N-terminal" evidence="1">
    <location>
        <begin position="18"/>
        <end position="222"/>
    </location>
</feature>
<dbReference type="OrthoDB" id="9798761at2"/>
<dbReference type="EMBL" id="FOCL01000010">
    <property type="protein sequence ID" value="SEO65152.1"/>
    <property type="molecule type" value="Genomic_DNA"/>
</dbReference>
<evidence type="ECO:0000313" key="3">
    <source>
        <dbReference type="EMBL" id="SEO65152.1"/>
    </source>
</evidence>
<keyword evidence="4" id="KW-1185">Reference proteome</keyword>
<dbReference type="InterPro" id="IPR004919">
    <property type="entry name" value="GmrSD_N"/>
</dbReference>
<dbReference type="RefSeq" id="WP_091217455.1">
    <property type="nucleotide sequence ID" value="NZ_FOCL01000010.1"/>
</dbReference>
<name>A0A1H8RFP0_9SPHI</name>
<dbReference type="Proteomes" id="UP000198942">
    <property type="component" value="Unassembled WGS sequence"/>
</dbReference>
<protein>
    <recommendedName>
        <fullName evidence="5">DUF262 domain-containing protein</fullName>
    </recommendedName>
</protein>
<reference evidence="4" key="1">
    <citation type="submission" date="2016-10" db="EMBL/GenBank/DDBJ databases">
        <authorList>
            <person name="Varghese N."/>
            <person name="Submissions S."/>
        </authorList>
    </citation>
    <scope>NUCLEOTIDE SEQUENCE [LARGE SCALE GENOMIC DNA]</scope>
    <source>
        <strain evidence="4">Gh-48</strain>
    </source>
</reference>
<evidence type="ECO:0000259" key="1">
    <source>
        <dbReference type="Pfam" id="PF03235"/>
    </source>
</evidence>
<evidence type="ECO:0000313" key="4">
    <source>
        <dbReference type="Proteomes" id="UP000198942"/>
    </source>
</evidence>
<dbReference type="PANTHER" id="PTHR35149:SF1">
    <property type="entry name" value="DUF5655 DOMAIN-CONTAINING PROTEIN"/>
    <property type="match status" value="1"/>
</dbReference>
<dbReference type="STRING" id="551995.SAMN05192574_110131"/>
<evidence type="ECO:0008006" key="5">
    <source>
        <dbReference type="Google" id="ProtNLM"/>
    </source>
</evidence>